<feature type="domain" description="G" evidence="6">
    <location>
        <begin position="6"/>
        <end position="60"/>
    </location>
</feature>
<dbReference type="OrthoDB" id="61815at2759"/>
<organism evidence="7 8">
    <name type="scientific">Postia placenta MAD-698-R-SB12</name>
    <dbReference type="NCBI Taxonomy" id="670580"/>
    <lineage>
        <taxon>Eukaryota</taxon>
        <taxon>Fungi</taxon>
        <taxon>Dikarya</taxon>
        <taxon>Basidiomycota</taxon>
        <taxon>Agaricomycotina</taxon>
        <taxon>Agaricomycetes</taxon>
        <taxon>Polyporales</taxon>
        <taxon>Adustoporiaceae</taxon>
        <taxon>Rhodonia</taxon>
    </lineage>
</organism>
<dbReference type="InterPro" id="IPR027417">
    <property type="entry name" value="P-loop_NTPase"/>
</dbReference>
<evidence type="ECO:0000256" key="2">
    <source>
        <dbReference type="ARBA" id="ARBA00022741"/>
    </source>
</evidence>
<dbReference type="Proteomes" id="UP000194127">
    <property type="component" value="Unassembled WGS sequence"/>
</dbReference>
<dbReference type="Pfam" id="PF01926">
    <property type="entry name" value="MMR_HSR1"/>
    <property type="match status" value="1"/>
</dbReference>
<sequence length="324" mass="34664">PSKLVIGLVGYPNVGKSSTINALLGEKKVSVSSTPGKTKHFQTINLSSTLMLCDCPGLVFPQFTTTRADLVCDGVLPIDQLREHTGPVALVVKRIPKEVLDAIYGLNIKVKGEEEGGNGTITPEDFLVAYAIARGFMRSGQGNPDEARAARFILKDYVNAKLLFCHSPPGVSEDMFNEQTRELSLKRALGKKRAPTTRVVKGADTFVAQNGPSATFGQGADSDSAPNDLGLGPKSRNIDQEFFATSSSVSTRPRVQGSARHGHEVSRMQLYPHQNAVADDGTALTGRRARVAAVLTAAGGEIGPGKKTHKKPKRAKQRSGRGYD</sequence>
<dbReference type="PANTHER" id="PTHR45709:SF2">
    <property type="entry name" value="LARGE SUBUNIT GTPASE 1 HOMOLOG"/>
    <property type="match status" value="1"/>
</dbReference>
<dbReference type="GO" id="GO:0005525">
    <property type="term" value="F:GTP binding"/>
    <property type="evidence" value="ECO:0007669"/>
    <property type="project" value="UniProtKB-KW"/>
</dbReference>
<keyword evidence="1" id="KW-0963">Cytoplasm</keyword>
<evidence type="ECO:0000256" key="5">
    <source>
        <dbReference type="SAM" id="MobiDB-lite"/>
    </source>
</evidence>
<accession>A0A1X6NFC0</accession>
<evidence type="ECO:0000313" key="7">
    <source>
        <dbReference type="EMBL" id="OSX67304.1"/>
    </source>
</evidence>
<dbReference type="GO" id="GO:0000054">
    <property type="term" value="P:ribosomal subunit export from nucleus"/>
    <property type="evidence" value="ECO:0007669"/>
    <property type="project" value="TreeGrafter"/>
</dbReference>
<dbReference type="Gene3D" id="3.40.50.300">
    <property type="entry name" value="P-loop containing nucleotide triphosphate hydrolases"/>
    <property type="match status" value="1"/>
</dbReference>
<dbReference type="InterPro" id="IPR043358">
    <property type="entry name" value="GNL1-like"/>
</dbReference>
<evidence type="ECO:0000259" key="6">
    <source>
        <dbReference type="Pfam" id="PF01926"/>
    </source>
</evidence>
<dbReference type="PANTHER" id="PTHR45709">
    <property type="entry name" value="LARGE SUBUNIT GTPASE 1 HOMOLOG-RELATED"/>
    <property type="match status" value="1"/>
</dbReference>
<dbReference type="EMBL" id="KZ110591">
    <property type="protein sequence ID" value="OSX67304.1"/>
    <property type="molecule type" value="Genomic_DNA"/>
</dbReference>
<protein>
    <recommendedName>
        <fullName evidence="6">G domain-containing protein</fullName>
    </recommendedName>
</protein>
<dbReference type="AlphaFoldDB" id="A0A1X6NFC0"/>
<keyword evidence="3" id="KW-0378">Hydrolase</keyword>
<evidence type="ECO:0000256" key="3">
    <source>
        <dbReference type="ARBA" id="ARBA00022801"/>
    </source>
</evidence>
<gene>
    <name evidence="7" type="ORF">POSPLADRAFT_1128270</name>
</gene>
<feature type="compositionally biased region" description="Basic residues" evidence="5">
    <location>
        <begin position="306"/>
        <end position="324"/>
    </location>
</feature>
<feature type="region of interest" description="Disordered" evidence="5">
    <location>
        <begin position="298"/>
        <end position="324"/>
    </location>
</feature>
<evidence type="ECO:0000256" key="1">
    <source>
        <dbReference type="ARBA" id="ARBA00022490"/>
    </source>
</evidence>
<dbReference type="SUPFAM" id="SSF52540">
    <property type="entry name" value="P-loop containing nucleoside triphosphate hydrolases"/>
    <property type="match status" value="1"/>
</dbReference>
<dbReference type="GO" id="GO:0005829">
    <property type="term" value="C:cytosol"/>
    <property type="evidence" value="ECO:0007669"/>
    <property type="project" value="TreeGrafter"/>
</dbReference>
<name>A0A1X6NFC0_9APHY</name>
<keyword evidence="2" id="KW-0547">Nucleotide-binding</keyword>
<reference evidence="7 8" key="1">
    <citation type="submission" date="2017-04" db="EMBL/GenBank/DDBJ databases">
        <title>Genome Sequence of the Model Brown-Rot Fungus Postia placenta SB12.</title>
        <authorList>
            <consortium name="DOE Joint Genome Institute"/>
            <person name="Gaskell J."/>
            <person name="Kersten P."/>
            <person name="Larrondo L.F."/>
            <person name="Canessa P."/>
            <person name="Martinez D."/>
            <person name="Hibbett D."/>
            <person name="Schmoll M."/>
            <person name="Kubicek C.P."/>
            <person name="Martinez A.T."/>
            <person name="Yadav J."/>
            <person name="Master E."/>
            <person name="Magnuson J.K."/>
            <person name="James T."/>
            <person name="Yaver D."/>
            <person name="Berka R."/>
            <person name="Labutti K."/>
            <person name="Lipzen A."/>
            <person name="Aerts A."/>
            <person name="Barry K."/>
            <person name="Henrissat B."/>
            <person name="Blanchette R."/>
            <person name="Grigoriev I."/>
            <person name="Cullen D."/>
        </authorList>
    </citation>
    <scope>NUCLEOTIDE SEQUENCE [LARGE SCALE GENOMIC DNA]</scope>
    <source>
        <strain evidence="7 8">MAD-698-R-SB12</strain>
    </source>
</reference>
<keyword evidence="8" id="KW-1185">Reference proteome</keyword>
<feature type="region of interest" description="Disordered" evidence="5">
    <location>
        <begin position="211"/>
        <end position="231"/>
    </location>
</feature>
<feature type="non-terminal residue" evidence="7">
    <location>
        <position position="1"/>
    </location>
</feature>
<evidence type="ECO:0000313" key="8">
    <source>
        <dbReference type="Proteomes" id="UP000194127"/>
    </source>
</evidence>
<keyword evidence="4" id="KW-0342">GTP-binding</keyword>
<dbReference type="GO" id="GO:0003924">
    <property type="term" value="F:GTPase activity"/>
    <property type="evidence" value="ECO:0007669"/>
    <property type="project" value="InterPro"/>
</dbReference>
<proteinExistence type="predicted"/>
<dbReference type="STRING" id="670580.A0A1X6NFC0"/>
<dbReference type="InterPro" id="IPR006073">
    <property type="entry name" value="GTP-bd"/>
</dbReference>
<evidence type="ECO:0000256" key="4">
    <source>
        <dbReference type="ARBA" id="ARBA00023134"/>
    </source>
</evidence>
<dbReference type="RefSeq" id="XP_024344098.1">
    <property type="nucleotide sequence ID" value="XM_024483721.1"/>
</dbReference>
<dbReference type="GeneID" id="36328670"/>